<evidence type="ECO:0000256" key="3">
    <source>
        <dbReference type="ARBA" id="ARBA00023125"/>
    </source>
</evidence>
<dbReference type="InterPro" id="IPR039420">
    <property type="entry name" value="WalR-like"/>
</dbReference>
<dbReference type="Pfam" id="PF00072">
    <property type="entry name" value="Response_reg"/>
    <property type="match status" value="1"/>
</dbReference>
<dbReference type="SMART" id="SM00421">
    <property type="entry name" value="HTH_LUXR"/>
    <property type="match status" value="1"/>
</dbReference>
<dbReference type="InterPro" id="IPR016032">
    <property type="entry name" value="Sig_transdc_resp-reg_C-effctor"/>
</dbReference>
<dbReference type="RefSeq" id="WP_382395497.1">
    <property type="nucleotide sequence ID" value="NZ_JBHTCQ010000003.1"/>
</dbReference>
<keyword evidence="2" id="KW-0805">Transcription regulation</keyword>
<keyword evidence="8" id="KW-1185">Reference proteome</keyword>
<dbReference type="PRINTS" id="PR00038">
    <property type="entry name" value="HTHLUXR"/>
</dbReference>
<dbReference type="CDD" id="cd17535">
    <property type="entry name" value="REC_NarL-like"/>
    <property type="match status" value="1"/>
</dbReference>
<evidence type="ECO:0000256" key="4">
    <source>
        <dbReference type="ARBA" id="ARBA00023163"/>
    </source>
</evidence>
<proteinExistence type="predicted"/>
<keyword evidence="4" id="KW-0804">Transcription</keyword>
<feature type="modified residue" description="4-aspartylphosphate" evidence="5">
    <location>
        <position position="59"/>
    </location>
</feature>
<dbReference type="Gene3D" id="3.40.50.2300">
    <property type="match status" value="1"/>
</dbReference>
<dbReference type="PANTHER" id="PTHR43214">
    <property type="entry name" value="TWO-COMPONENT RESPONSE REGULATOR"/>
    <property type="match status" value="1"/>
</dbReference>
<dbReference type="InterPro" id="IPR001789">
    <property type="entry name" value="Sig_transdc_resp-reg_receiver"/>
</dbReference>
<keyword evidence="3" id="KW-0238">DNA-binding</keyword>
<dbReference type="InterPro" id="IPR058245">
    <property type="entry name" value="NreC/VraR/RcsB-like_REC"/>
</dbReference>
<dbReference type="SUPFAM" id="SSF52172">
    <property type="entry name" value="CheY-like"/>
    <property type="match status" value="1"/>
</dbReference>
<keyword evidence="1 5" id="KW-0597">Phosphoprotein</keyword>
<evidence type="ECO:0000256" key="1">
    <source>
        <dbReference type="ARBA" id="ARBA00022553"/>
    </source>
</evidence>
<dbReference type="SMART" id="SM00448">
    <property type="entry name" value="REC"/>
    <property type="match status" value="1"/>
</dbReference>
<organism evidence="7 8">
    <name type="scientific">Georgenia alba</name>
    <dbReference type="NCBI Taxonomy" id="2233858"/>
    <lineage>
        <taxon>Bacteria</taxon>
        <taxon>Bacillati</taxon>
        <taxon>Actinomycetota</taxon>
        <taxon>Actinomycetes</taxon>
        <taxon>Micrococcales</taxon>
        <taxon>Bogoriellaceae</taxon>
        <taxon>Georgenia</taxon>
    </lineage>
</organism>
<dbReference type="PROSITE" id="PS50110">
    <property type="entry name" value="RESPONSE_REGULATORY"/>
    <property type="match status" value="1"/>
</dbReference>
<evidence type="ECO:0000313" key="8">
    <source>
        <dbReference type="Proteomes" id="UP001596455"/>
    </source>
</evidence>
<name>A0ABW2Q9S5_9MICO</name>
<gene>
    <name evidence="7" type="ORF">ACFQQL_14145</name>
</gene>
<protein>
    <submittedName>
        <fullName evidence="7">Response regulator</fullName>
    </submittedName>
</protein>
<comment type="caution">
    <text evidence="7">The sequence shown here is derived from an EMBL/GenBank/DDBJ whole genome shotgun (WGS) entry which is preliminary data.</text>
</comment>
<accession>A0ABW2Q9S5</accession>
<evidence type="ECO:0000313" key="7">
    <source>
        <dbReference type="EMBL" id="MFC7406256.1"/>
    </source>
</evidence>
<dbReference type="EMBL" id="JBHTCQ010000003">
    <property type="protein sequence ID" value="MFC7406256.1"/>
    <property type="molecule type" value="Genomic_DNA"/>
</dbReference>
<sequence>MEPAPALRIVAAEDSYLIREGLRALLATQDDIDLVGTAASLPEVLAVVAEHRPDVLVTDVRMPPGQGDEGIRAAEELRAGHPETGVVVLSQYVEPDWALRLFDPTAAGRAYLLKERLGDIRQLRQAIRSVAAGGSMLDPRVVEALVRARTARERSPLTRLAPGERDVLELMAAGLSNAAIAEGLVLSERAVEKRITAVLTKLDLGPDDPGVHRRVRAVLMYLAGTAGGGS</sequence>
<dbReference type="Pfam" id="PF00196">
    <property type="entry name" value="GerE"/>
    <property type="match status" value="1"/>
</dbReference>
<dbReference type="Proteomes" id="UP001596455">
    <property type="component" value="Unassembled WGS sequence"/>
</dbReference>
<feature type="domain" description="Response regulatory" evidence="6">
    <location>
        <begin position="8"/>
        <end position="129"/>
    </location>
</feature>
<evidence type="ECO:0000256" key="2">
    <source>
        <dbReference type="ARBA" id="ARBA00023015"/>
    </source>
</evidence>
<dbReference type="PANTHER" id="PTHR43214:SF24">
    <property type="entry name" value="TRANSCRIPTIONAL REGULATORY PROTEIN NARL-RELATED"/>
    <property type="match status" value="1"/>
</dbReference>
<dbReference type="InterPro" id="IPR000792">
    <property type="entry name" value="Tscrpt_reg_LuxR_C"/>
</dbReference>
<dbReference type="SUPFAM" id="SSF46894">
    <property type="entry name" value="C-terminal effector domain of the bipartite response regulators"/>
    <property type="match status" value="1"/>
</dbReference>
<evidence type="ECO:0000256" key="5">
    <source>
        <dbReference type="PROSITE-ProRule" id="PRU00169"/>
    </source>
</evidence>
<dbReference type="InterPro" id="IPR011006">
    <property type="entry name" value="CheY-like_superfamily"/>
</dbReference>
<evidence type="ECO:0000259" key="6">
    <source>
        <dbReference type="PROSITE" id="PS50110"/>
    </source>
</evidence>
<reference evidence="8" key="1">
    <citation type="journal article" date="2019" name="Int. J. Syst. Evol. Microbiol.">
        <title>The Global Catalogue of Microorganisms (GCM) 10K type strain sequencing project: providing services to taxonomists for standard genome sequencing and annotation.</title>
        <authorList>
            <consortium name="The Broad Institute Genomics Platform"/>
            <consortium name="The Broad Institute Genome Sequencing Center for Infectious Disease"/>
            <person name="Wu L."/>
            <person name="Ma J."/>
        </authorList>
    </citation>
    <scope>NUCLEOTIDE SEQUENCE [LARGE SCALE GENOMIC DNA]</scope>
    <source>
        <strain evidence="8">JCM 1490</strain>
    </source>
</reference>